<comment type="caution">
    <text evidence="1">The sequence shown here is derived from an EMBL/GenBank/DDBJ whole genome shotgun (WGS) entry which is preliminary data.</text>
</comment>
<accession>A0AAW1EDI5</accession>
<reference evidence="1 2" key="1">
    <citation type="journal article" date="2024" name="Genome Biol. Evol.">
        <title>Chromosome-level genome assembly of the viviparous eelpout Zoarces viviparus.</title>
        <authorList>
            <person name="Fuhrmann N."/>
            <person name="Brasseur M.V."/>
            <person name="Bakowski C.E."/>
            <person name="Podsiadlowski L."/>
            <person name="Prost S."/>
            <person name="Krehenwinkel H."/>
            <person name="Mayer C."/>
        </authorList>
    </citation>
    <scope>NUCLEOTIDE SEQUENCE [LARGE SCALE GENOMIC DNA]</scope>
    <source>
        <strain evidence="1">NO-MEL_2022_Ind0_liver</strain>
    </source>
</reference>
<evidence type="ECO:0000313" key="1">
    <source>
        <dbReference type="EMBL" id="KAK9520588.1"/>
    </source>
</evidence>
<keyword evidence="2" id="KW-1185">Reference proteome</keyword>
<evidence type="ECO:0000313" key="2">
    <source>
        <dbReference type="Proteomes" id="UP001488805"/>
    </source>
</evidence>
<dbReference type="Proteomes" id="UP001488805">
    <property type="component" value="Unassembled WGS sequence"/>
</dbReference>
<protein>
    <submittedName>
        <fullName evidence="1">Uncharacterized protein</fullName>
    </submittedName>
</protein>
<name>A0AAW1EDI5_ZOAVI</name>
<organism evidence="1 2">
    <name type="scientific">Zoarces viviparus</name>
    <name type="common">Viviparous eelpout</name>
    <name type="synonym">Blennius viviparus</name>
    <dbReference type="NCBI Taxonomy" id="48416"/>
    <lineage>
        <taxon>Eukaryota</taxon>
        <taxon>Metazoa</taxon>
        <taxon>Chordata</taxon>
        <taxon>Craniata</taxon>
        <taxon>Vertebrata</taxon>
        <taxon>Euteleostomi</taxon>
        <taxon>Actinopterygii</taxon>
        <taxon>Neopterygii</taxon>
        <taxon>Teleostei</taxon>
        <taxon>Neoteleostei</taxon>
        <taxon>Acanthomorphata</taxon>
        <taxon>Eupercaria</taxon>
        <taxon>Perciformes</taxon>
        <taxon>Cottioidei</taxon>
        <taxon>Zoarcales</taxon>
        <taxon>Zoarcidae</taxon>
        <taxon>Zoarcinae</taxon>
        <taxon>Zoarces</taxon>
    </lineage>
</organism>
<dbReference type="EMBL" id="JBCEZU010000329">
    <property type="protein sequence ID" value="KAK9520588.1"/>
    <property type="molecule type" value="Genomic_DNA"/>
</dbReference>
<proteinExistence type="predicted"/>
<sequence length="88" mass="9893">MERKEAACFCRGCSHLTSFSNQLHLNTVMSLLTAIAPQVRPSDVRWTRSSPGVWAHDMHPVEATCCKVAWEEHRGAKRTAECLRPTSI</sequence>
<gene>
    <name evidence="1" type="ORF">VZT92_020462</name>
</gene>
<dbReference type="AlphaFoldDB" id="A0AAW1EDI5"/>